<evidence type="ECO:0000313" key="5">
    <source>
        <dbReference type="Proteomes" id="UP001159427"/>
    </source>
</evidence>
<dbReference type="PANTHER" id="PTHR24123">
    <property type="entry name" value="ANKYRIN REPEAT-CONTAINING"/>
    <property type="match status" value="1"/>
</dbReference>
<keyword evidence="2 3" id="KW-0040">ANK repeat</keyword>
<dbReference type="PROSITE" id="PS50297">
    <property type="entry name" value="ANK_REP_REGION"/>
    <property type="match status" value="10"/>
</dbReference>
<accession>A0ABN8RDB1</accession>
<proteinExistence type="predicted"/>
<feature type="repeat" description="ANK" evidence="3">
    <location>
        <begin position="1012"/>
        <end position="1046"/>
    </location>
</feature>
<dbReference type="Gene3D" id="1.25.40.20">
    <property type="entry name" value="Ankyrin repeat-containing domain"/>
    <property type="match status" value="7"/>
</dbReference>
<dbReference type="SMART" id="SM00248">
    <property type="entry name" value="ANK"/>
    <property type="match status" value="19"/>
</dbReference>
<organism evidence="4 5">
    <name type="scientific">Porites evermanni</name>
    <dbReference type="NCBI Taxonomy" id="104178"/>
    <lineage>
        <taxon>Eukaryota</taxon>
        <taxon>Metazoa</taxon>
        <taxon>Cnidaria</taxon>
        <taxon>Anthozoa</taxon>
        <taxon>Hexacorallia</taxon>
        <taxon>Scleractinia</taxon>
        <taxon>Fungiina</taxon>
        <taxon>Poritidae</taxon>
        <taxon>Porites</taxon>
    </lineage>
</organism>
<keyword evidence="5" id="KW-1185">Reference proteome</keyword>
<dbReference type="PANTHER" id="PTHR24123:SF33">
    <property type="entry name" value="PROTEIN HOS4"/>
    <property type="match status" value="1"/>
</dbReference>
<evidence type="ECO:0000313" key="4">
    <source>
        <dbReference type="EMBL" id="CAH3176223.1"/>
    </source>
</evidence>
<evidence type="ECO:0000256" key="1">
    <source>
        <dbReference type="ARBA" id="ARBA00022737"/>
    </source>
</evidence>
<evidence type="ECO:0000256" key="3">
    <source>
        <dbReference type="PROSITE-ProRule" id="PRU00023"/>
    </source>
</evidence>
<feature type="repeat" description="ANK" evidence="3">
    <location>
        <begin position="975"/>
        <end position="1011"/>
    </location>
</feature>
<feature type="repeat" description="ANK" evidence="3">
    <location>
        <begin position="568"/>
        <end position="600"/>
    </location>
</feature>
<dbReference type="EMBL" id="CALNXI010001747">
    <property type="protein sequence ID" value="CAH3176223.1"/>
    <property type="molecule type" value="Genomic_DNA"/>
</dbReference>
<feature type="repeat" description="ANK" evidence="3">
    <location>
        <begin position="114"/>
        <end position="143"/>
    </location>
</feature>
<protein>
    <submittedName>
        <fullName evidence="4">Uncharacterized protein</fullName>
    </submittedName>
</protein>
<dbReference type="Proteomes" id="UP001159427">
    <property type="component" value="Unassembled WGS sequence"/>
</dbReference>
<dbReference type="PROSITE" id="PS50088">
    <property type="entry name" value="ANK_REPEAT"/>
    <property type="match status" value="12"/>
</dbReference>
<feature type="repeat" description="ANK" evidence="3">
    <location>
        <begin position="144"/>
        <end position="176"/>
    </location>
</feature>
<comment type="caution">
    <text evidence="4">The sequence shown here is derived from an EMBL/GenBank/DDBJ whole genome shotgun (WGS) entry which is preliminary data.</text>
</comment>
<dbReference type="InterPro" id="IPR002110">
    <property type="entry name" value="Ankyrin_rpt"/>
</dbReference>
<evidence type="ECO:0000256" key="2">
    <source>
        <dbReference type="ARBA" id="ARBA00023043"/>
    </source>
</evidence>
<gene>
    <name evidence="4" type="ORF">PEVE_00010542</name>
</gene>
<dbReference type="Pfam" id="PF12796">
    <property type="entry name" value="Ank_2"/>
    <property type="match status" value="7"/>
</dbReference>
<feature type="repeat" description="ANK" evidence="3">
    <location>
        <begin position="212"/>
        <end position="244"/>
    </location>
</feature>
<dbReference type="InterPro" id="IPR036770">
    <property type="entry name" value="Ankyrin_rpt-contain_sf"/>
</dbReference>
<feature type="repeat" description="ANK" evidence="3">
    <location>
        <begin position="282"/>
        <end position="318"/>
    </location>
</feature>
<feature type="repeat" description="ANK" evidence="3">
    <location>
        <begin position="488"/>
        <end position="520"/>
    </location>
</feature>
<name>A0ABN8RDB1_9CNID</name>
<keyword evidence="1" id="KW-0677">Repeat</keyword>
<feature type="repeat" description="ANK" evidence="3">
    <location>
        <begin position="64"/>
        <end position="96"/>
    </location>
</feature>
<reference evidence="4 5" key="1">
    <citation type="submission" date="2022-05" db="EMBL/GenBank/DDBJ databases">
        <authorList>
            <consortium name="Genoscope - CEA"/>
            <person name="William W."/>
        </authorList>
    </citation>
    <scope>NUCLEOTIDE SEQUENCE [LARGE SCALE GENOMIC DNA]</scope>
</reference>
<feature type="repeat" description="ANK" evidence="3">
    <location>
        <begin position="452"/>
        <end position="484"/>
    </location>
</feature>
<feature type="repeat" description="ANK" evidence="3">
    <location>
        <begin position="538"/>
        <end position="567"/>
    </location>
</feature>
<sequence>MLTMAHKLYYRFRQRWTYTAEPKQKVFQAAKSGNAVRLDKVLHMLDFTERVFVLDKQYILDGCHTITPLIFAVQNGDLDCVKLLLQYGADAEGRGGFKVDAPGYPSVSLTTCCTPLLVAAVNGNVKVLSSLLETGADINAVSEGLYTPLMMAVRYKHNDAVKFLMDQGADANLQDKKGYTALHYVAMYYRSFDAINLCCFNNRSDFNIQDADNCTPLMRAVKCLNLDVVNYLLQNGAYLDLEDRYGQRCLQRLFEVGVKTSCEILSSLIRNGADINARINEMNQTLLMLAPFQGSGDIRSEKFKLLIENGANLDLQDKSGNTALHYAVNSRDMSVVLVVAGASQLCNSQGLTPLLAASKNGDLSIGNTPLHLAVSNIHLLTDTLEVLFDGGAHHDFVNNDGKIPMDMATTVEAHMILSERRKLELKCICARAVKKFGIPYMGLVPKTLEKYISCTPLFVAAVNENVEILNCLLDSGADLNAVANTEGHTITPLIFAVQNGDLDRVKLLLQYGADTEGRGDFRVDAPGYSFVSLRICCTPLLVAAVNGNVKILSSLLENGADINAVSEGLYTPLMMAVRYKHTDAVEFLMDEGADANLQDKNGYTALRYVAIYWGSLKTSCEILSSLIRSGADINARINEMNQTLLMRASFHGGGDIRSENFRLLIENGANLDLQDKSGNTALHYAVNSYDRFVILVNAGASQLCNSQGLTPLLAASKMGNYSMVEYFLRNHRPEITKEKKIDALELVGASVCLTLRQPSSFKLGLMYIKRGMIERFADPSHPLLKQQMEPVEAYQNRKECQTLEELDKIEGDENAIIMESLVIRERILGINNKGCLLEPIRNVSLDYFRRNNFSTYLSLRLHAIKIAQSCHEEASYDFPHIIFNVLQVWSTFAKEDLLIERMDQVILAWSCELEMQRKMSPKKREVPEWFLKWEHDALMELVWMIGRLNCGDYRKLLNAELFMKALCNLNSLDCDGNTYLHLVQCSTNRQYSHVVTKLLLNAGFNVNAINNKGNTPLHLAVSNIHLLTDTLEVLFDGGAHHDFVNNDGKIPMDMATTVEAHMILSERRKLELKCICARAVKKFGIPYMGLVPKTLEKYISMH</sequence>
<dbReference type="SUPFAM" id="SSF48403">
    <property type="entry name" value="Ankyrin repeat"/>
    <property type="match status" value="3"/>
</dbReference>
<feature type="repeat" description="ANK" evidence="3">
    <location>
        <begin position="365"/>
        <end position="399"/>
    </location>
</feature>
<dbReference type="InterPro" id="IPR051165">
    <property type="entry name" value="Multifunctional_ANK_Repeat"/>
</dbReference>